<dbReference type="InterPro" id="IPR036864">
    <property type="entry name" value="Zn2-C6_fun-type_DNA-bd_sf"/>
</dbReference>
<dbReference type="Proteomes" id="UP000799423">
    <property type="component" value="Unassembled WGS sequence"/>
</dbReference>
<dbReference type="PANTHER" id="PTHR47785">
    <property type="entry name" value="ZN(II)2CYS6 TRANSCRIPTION FACTOR (EUROFUNG)-RELATED-RELATED"/>
    <property type="match status" value="1"/>
</dbReference>
<dbReference type="SUPFAM" id="SSF57701">
    <property type="entry name" value="Zn2/Cys6 DNA-binding domain"/>
    <property type="match status" value="1"/>
</dbReference>
<dbReference type="SMART" id="SM00066">
    <property type="entry name" value="GAL4"/>
    <property type="match status" value="1"/>
</dbReference>
<keyword evidence="5" id="KW-1185">Reference proteome</keyword>
<reference evidence="4" key="1">
    <citation type="submission" date="2020-01" db="EMBL/GenBank/DDBJ databases">
        <authorList>
            <consortium name="DOE Joint Genome Institute"/>
            <person name="Haridas S."/>
            <person name="Albert R."/>
            <person name="Binder M."/>
            <person name="Bloem J."/>
            <person name="Labutti K."/>
            <person name="Salamov A."/>
            <person name="Andreopoulos B."/>
            <person name="Baker S.E."/>
            <person name="Barry K."/>
            <person name="Bills G."/>
            <person name="Bluhm B.H."/>
            <person name="Cannon C."/>
            <person name="Castanera R."/>
            <person name="Culley D.E."/>
            <person name="Daum C."/>
            <person name="Ezra D."/>
            <person name="Gonzalez J.B."/>
            <person name="Henrissat B."/>
            <person name="Kuo A."/>
            <person name="Liang C."/>
            <person name="Lipzen A."/>
            <person name="Lutzoni F."/>
            <person name="Magnuson J."/>
            <person name="Mondo S."/>
            <person name="Nolan M."/>
            <person name="Ohm R."/>
            <person name="Pangilinan J."/>
            <person name="Park H.-J."/>
            <person name="Ramirez L."/>
            <person name="Alfaro M."/>
            <person name="Sun H."/>
            <person name="Tritt A."/>
            <person name="Yoshinaga Y."/>
            <person name="Zwiers L.-H."/>
            <person name="Turgeon B.G."/>
            <person name="Goodwin S.B."/>
            <person name="Spatafora J.W."/>
            <person name="Crous P.W."/>
            <person name="Grigoriev I.V."/>
        </authorList>
    </citation>
    <scope>NUCLEOTIDE SEQUENCE</scope>
    <source>
        <strain evidence="4">IPT5</strain>
    </source>
</reference>
<accession>A0A6A7AND5</accession>
<dbReference type="EMBL" id="MU006365">
    <property type="protein sequence ID" value="KAF2844731.1"/>
    <property type="molecule type" value="Genomic_DNA"/>
</dbReference>
<sequence length="436" mass="49348">MATAQQVRRNQVRASQACNHCRSRKQKCEEARPCQLWRENNFDCQYKDVPPPKTHGSCQPQPENGIARRSPLEHDVATRCASISFYQARVAIRSASSTTGNTCRDVRTDRSHATETSPKEQTGLQGDHTTPAHKLLDEWQQTSIFYQGMPYLRRMIDNGREVSGYPMQHEQDRGLLRVWAENGTRTPGSIPREYFPHQQQQRQENGLGADDRPDFRCHVMFDLLRSYMETMHIFHPSMNEHKLKRMFKDLSDRYSPDAKPLNAHSHAPVHGVKRKRSASNLHGLPSGRTDIERSLRNANILLVLALGKVCSHTEPLPAPQNGRHPHVHSEWGYIRNSPHPNGSFSSAYATDILGNQQGGNTVEHAQAMLLAALFLSQMTSLIPSQVSGVISAAKLQCSASNRKCTALCEIFHINDWIVAARRSRAGRYHGRFCMQY</sequence>
<dbReference type="PANTHER" id="PTHR47785:SF4">
    <property type="entry name" value="ZN(II)2CYS6 TRANSCRIPTION FACTOR (EUROFUNG)"/>
    <property type="match status" value="1"/>
</dbReference>
<feature type="region of interest" description="Disordered" evidence="2">
    <location>
        <begin position="257"/>
        <end position="289"/>
    </location>
</feature>
<evidence type="ECO:0000259" key="3">
    <source>
        <dbReference type="PROSITE" id="PS50048"/>
    </source>
</evidence>
<dbReference type="PROSITE" id="PS50048">
    <property type="entry name" value="ZN2_CY6_FUNGAL_2"/>
    <property type="match status" value="1"/>
</dbReference>
<evidence type="ECO:0000256" key="2">
    <source>
        <dbReference type="SAM" id="MobiDB-lite"/>
    </source>
</evidence>
<dbReference type="GO" id="GO:0008270">
    <property type="term" value="F:zinc ion binding"/>
    <property type="evidence" value="ECO:0007669"/>
    <property type="project" value="InterPro"/>
</dbReference>
<dbReference type="Pfam" id="PF00172">
    <property type="entry name" value="Zn_clus"/>
    <property type="match status" value="1"/>
</dbReference>
<keyword evidence="1" id="KW-0539">Nucleus</keyword>
<dbReference type="AlphaFoldDB" id="A0A6A7AND5"/>
<proteinExistence type="predicted"/>
<dbReference type="CDD" id="cd00067">
    <property type="entry name" value="GAL4"/>
    <property type="match status" value="1"/>
</dbReference>
<protein>
    <recommendedName>
        <fullName evidence="3">Zn(2)-C6 fungal-type domain-containing protein</fullName>
    </recommendedName>
</protein>
<feature type="domain" description="Zn(2)-C6 fungal-type" evidence="3">
    <location>
        <begin position="17"/>
        <end position="46"/>
    </location>
</feature>
<dbReference type="Gene3D" id="4.10.240.10">
    <property type="entry name" value="Zn(2)-C6 fungal-type DNA-binding domain"/>
    <property type="match status" value="1"/>
</dbReference>
<dbReference type="InterPro" id="IPR053181">
    <property type="entry name" value="EcdB-like_regulator"/>
</dbReference>
<evidence type="ECO:0000256" key="1">
    <source>
        <dbReference type="ARBA" id="ARBA00023242"/>
    </source>
</evidence>
<name>A0A6A7AND5_9PLEO</name>
<evidence type="ECO:0000313" key="5">
    <source>
        <dbReference type="Proteomes" id="UP000799423"/>
    </source>
</evidence>
<organism evidence="4 5">
    <name type="scientific">Plenodomus tracheiphilus IPT5</name>
    <dbReference type="NCBI Taxonomy" id="1408161"/>
    <lineage>
        <taxon>Eukaryota</taxon>
        <taxon>Fungi</taxon>
        <taxon>Dikarya</taxon>
        <taxon>Ascomycota</taxon>
        <taxon>Pezizomycotina</taxon>
        <taxon>Dothideomycetes</taxon>
        <taxon>Pleosporomycetidae</taxon>
        <taxon>Pleosporales</taxon>
        <taxon>Pleosporineae</taxon>
        <taxon>Leptosphaeriaceae</taxon>
        <taxon>Plenodomus</taxon>
    </lineage>
</organism>
<gene>
    <name evidence="4" type="ORF">T440DRAFT_461624</name>
</gene>
<evidence type="ECO:0000313" key="4">
    <source>
        <dbReference type="EMBL" id="KAF2844731.1"/>
    </source>
</evidence>
<dbReference type="OrthoDB" id="5244761at2759"/>
<dbReference type="InterPro" id="IPR001138">
    <property type="entry name" value="Zn2Cys6_DnaBD"/>
</dbReference>
<feature type="region of interest" description="Disordered" evidence="2">
    <location>
        <begin position="99"/>
        <end position="130"/>
    </location>
</feature>
<feature type="compositionally biased region" description="Basic and acidic residues" evidence="2">
    <location>
        <begin position="104"/>
        <end position="113"/>
    </location>
</feature>
<dbReference type="GO" id="GO:0000981">
    <property type="term" value="F:DNA-binding transcription factor activity, RNA polymerase II-specific"/>
    <property type="evidence" value="ECO:0007669"/>
    <property type="project" value="InterPro"/>
</dbReference>
<feature type="compositionally biased region" description="Polar residues" evidence="2">
    <location>
        <begin position="114"/>
        <end position="128"/>
    </location>
</feature>